<evidence type="ECO:0000256" key="14">
    <source>
        <dbReference type="RuleBase" id="RU000461"/>
    </source>
</evidence>
<keyword evidence="12 15" id="KW-0472">Membrane</keyword>
<dbReference type="InterPro" id="IPR036396">
    <property type="entry name" value="Cyt_P450_sf"/>
</dbReference>
<dbReference type="PANTHER" id="PTHR24305">
    <property type="entry name" value="CYTOCHROME P450"/>
    <property type="match status" value="1"/>
</dbReference>
<evidence type="ECO:0000313" key="17">
    <source>
        <dbReference type="Proteomes" id="UP000217790"/>
    </source>
</evidence>
<evidence type="ECO:0000256" key="4">
    <source>
        <dbReference type="ARBA" id="ARBA00010617"/>
    </source>
</evidence>
<dbReference type="SUPFAM" id="SSF48264">
    <property type="entry name" value="Cytochrome P450"/>
    <property type="match status" value="1"/>
</dbReference>
<evidence type="ECO:0000256" key="2">
    <source>
        <dbReference type="ARBA" id="ARBA00004370"/>
    </source>
</evidence>
<dbReference type="PANTHER" id="PTHR24305:SF166">
    <property type="entry name" value="CYTOCHROME P450 12A4, MITOCHONDRIAL-RELATED"/>
    <property type="match status" value="1"/>
</dbReference>
<dbReference type="GO" id="GO:0016705">
    <property type="term" value="F:oxidoreductase activity, acting on paired donors, with incorporation or reduction of molecular oxygen"/>
    <property type="evidence" value="ECO:0007669"/>
    <property type="project" value="InterPro"/>
</dbReference>
<dbReference type="GO" id="GO:0020037">
    <property type="term" value="F:heme binding"/>
    <property type="evidence" value="ECO:0007669"/>
    <property type="project" value="InterPro"/>
</dbReference>
<dbReference type="AlphaFoldDB" id="A0A2H3DBS2"/>
<keyword evidence="9 14" id="KW-0560">Oxidoreductase</keyword>
<evidence type="ECO:0000256" key="6">
    <source>
        <dbReference type="ARBA" id="ARBA00022692"/>
    </source>
</evidence>
<sequence length="482" mass="54907">MVQREKMDTGTAIYSPTPGHKWIPATLITIFATLILGLILLWVIQKSFKFYQNVKAVGNHPGYRTILWHRQPLSYFLPPIPGLTGGTNFDIVACVAAFPARIEFLIADSTFVKDITAACVSFPKPLIMQLHAIRIWDTWKKYRKISGPAFSDRNNRLVWEQSLKITGDLINTVWKNKDVVEVEHAVDVTLPIALNVIGADMVLPPGHEVPFRDVLRLAMRLTPKWAKVRAAFDELEAYMLEMIENQRTAATREERHDLFGSFLDANDGEGESLIGRETRLTDQELLALYPDQQEILHTHVKSITPDGRNPVSFAILLHYHYTSLLKIFSSVIYETLRLFPPGTSIPKMSSEDTVLVSTNEAGERKTVPVPQGAMVRIDVVGLHYSPRYWKNPEMFSPSRFLDDWPREAFMPFSQGARACIGRKFFETEAIAVLTMIISKYKITVREKPRETFGERKERILKSRHGGLFLTPVKTPLVFTKRE</sequence>
<keyword evidence="17" id="KW-1185">Reference proteome</keyword>
<proteinExistence type="inferred from homology"/>
<evidence type="ECO:0000256" key="8">
    <source>
        <dbReference type="ARBA" id="ARBA00022989"/>
    </source>
</evidence>
<dbReference type="InterPro" id="IPR001128">
    <property type="entry name" value="Cyt_P450"/>
</dbReference>
<dbReference type="GO" id="GO:0005506">
    <property type="term" value="F:iron ion binding"/>
    <property type="evidence" value="ECO:0007669"/>
    <property type="project" value="InterPro"/>
</dbReference>
<dbReference type="STRING" id="47427.A0A2H3DBS2"/>
<evidence type="ECO:0000256" key="7">
    <source>
        <dbReference type="ARBA" id="ARBA00022723"/>
    </source>
</evidence>
<dbReference type="InterPro" id="IPR002401">
    <property type="entry name" value="Cyt_P450_E_grp-I"/>
</dbReference>
<evidence type="ECO:0000256" key="3">
    <source>
        <dbReference type="ARBA" id="ARBA00004721"/>
    </source>
</evidence>
<feature type="binding site" description="axial binding residue" evidence="13">
    <location>
        <position position="419"/>
    </location>
    <ligand>
        <name>heme</name>
        <dbReference type="ChEBI" id="CHEBI:30413"/>
    </ligand>
    <ligandPart>
        <name>Fe</name>
        <dbReference type="ChEBI" id="CHEBI:18248"/>
    </ligandPart>
</feature>
<dbReference type="GO" id="GO:0004497">
    <property type="term" value="F:monooxygenase activity"/>
    <property type="evidence" value="ECO:0007669"/>
    <property type="project" value="UniProtKB-KW"/>
</dbReference>
<accession>A0A2H3DBS2</accession>
<name>A0A2H3DBS2_ARMGA</name>
<dbReference type="InParanoid" id="A0A2H3DBS2"/>
<evidence type="ECO:0000256" key="5">
    <source>
        <dbReference type="ARBA" id="ARBA00022617"/>
    </source>
</evidence>
<organism evidence="16 17">
    <name type="scientific">Armillaria gallica</name>
    <name type="common">Bulbous honey fungus</name>
    <name type="synonym">Armillaria bulbosa</name>
    <dbReference type="NCBI Taxonomy" id="47427"/>
    <lineage>
        <taxon>Eukaryota</taxon>
        <taxon>Fungi</taxon>
        <taxon>Dikarya</taxon>
        <taxon>Basidiomycota</taxon>
        <taxon>Agaricomycotina</taxon>
        <taxon>Agaricomycetes</taxon>
        <taxon>Agaricomycetidae</taxon>
        <taxon>Agaricales</taxon>
        <taxon>Marasmiineae</taxon>
        <taxon>Physalacriaceae</taxon>
        <taxon>Armillaria</taxon>
    </lineage>
</organism>
<protein>
    <submittedName>
        <fullName evidence="16">Cytochrome P450</fullName>
    </submittedName>
</protein>
<evidence type="ECO:0000256" key="13">
    <source>
        <dbReference type="PIRSR" id="PIRSR602401-1"/>
    </source>
</evidence>
<keyword evidence="5 13" id="KW-0349">Heme</keyword>
<dbReference type="OrthoDB" id="1470350at2759"/>
<gene>
    <name evidence="16" type="ORF">ARMGADRAFT_1047812</name>
</gene>
<keyword evidence="11 14" id="KW-0503">Monooxygenase</keyword>
<dbReference type="Proteomes" id="UP000217790">
    <property type="component" value="Unassembled WGS sequence"/>
</dbReference>
<evidence type="ECO:0000256" key="10">
    <source>
        <dbReference type="ARBA" id="ARBA00023004"/>
    </source>
</evidence>
<dbReference type="GO" id="GO:0016020">
    <property type="term" value="C:membrane"/>
    <property type="evidence" value="ECO:0007669"/>
    <property type="project" value="UniProtKB-SubCell"/>
</dbReference>
<dbReference type="PROSITE" id="PS00086">
    <property type="entry name" value="CYTOCHROME_P450"/>
    <property type="match status" value="1"/>
</dbReference>
<evidence type="ECO:0000256" key="11">
    <source>
        <dbReference type="ARBA" id="ARBA00023033"/>
    </source>
</evidence>
<evidence type="ECO:0000256" key="9">
    <source>
        <dbReference type="ARBA" id="ARBA00023002"/>
    </source>
</evidence>
<keyword evidence="8 15" id="KW-1133">Transmembrane helix</keyword>
<keyword evidence="10 13" id="KW-0408">Iron</keyword>
<dbReference type="OMA" id="ICALEKW"/>
<evidence type="ECO:0000256" key="12">
    <source>
        <dbReference type="ARBA" id="ARBA00023136"/>
    </source>
</evidence>
<evidence type="ECO:0000256" key="15">
    <source>
        <dbReference type="SAM" id="Phobius"/>
    </source>
</evidence>
<feature type="transmembrane region" description="Helical" evidence="15">
    <location>
        <begin position="22"/>
        <end position="44"/>
    </location>
</feature>
<keyword evidence="7 13" id="KW-0479">Metal-binding</keyword>
<evidence type="ECO:0000313" key="16">
    <source>
        <dbReference type="EMBL" id="PBK86527.1"/>
    </source>
</evidence>
<dbReference type="InterPro" id="IPR050121">
    <property type="entry name" value="Cytochrome_P450_monoxygenase"/>
</dbReference>
<keyword evidence="6 15" id="KW-0812">Transmembrane</keyword>
<dbReference type="PRINTS" id="PR00463">
    <property type="entry name" value="EP450I"/>
</dbReference>
<comment type="cofactor">
    <cofactor evidence="1 13">
        <name>heme</name>
        <dbReference type="ChEBI" id="CHEBI:30413"/>
    </cofactor>
</comment>
<comment type="similarity">
    <text evidence="4 14">Belongs to the cytochrome P450 family.</text>
</comment>
<reference evidence="17" key="1">
    <citation type="journal article" date="2017" name="Nat. Ecol. Evol.">
        <title>Genome expansion and lineage-specific genetic innovations in the forest pathogenic fungi Armillaria.</title>
        <authorList>
            <person name="Sipos G."/>
            <person name="Prasanna A.N."/>
            <person name="Walter M.C."/>
            <person name="O'Connor E."/>
            <person name="Balint B."/>
            <person name="Krizsan K."/>
            <person name="Kiss B."/>
            <person name="Hess J."/>
            <person name="Varga T."/>
            <person name="Slot J."/>
            <person name="Riley R."/>
            <person name="Boka B."/>
            <person name="Rigling D."/>
            <person name="Barry K."/>
            <person name="Lee J."/>
            <person name="Mihaltcheva S."/>
            <person name="LaButti K."/>
            <person name="Lipzen A."/>
            <person name="Waldron R."/>
            <person name="Moloney N.M."/>
            <person name="Sperisen C."/>
            <person name="Kredics L."/>
            <person name="Vagvoelgyi C."/>
            <person name="Patrignani A."/>
            <person name="Fitzpatrick D."/>
            <person name="Nagy I."/>
            <person name="Doyle S."/>
            <person name="Anderson J.B."/>
            <person name="Grigoriev I.V."/>
            <person name="Gueldener U."/>
            <person name="Muensterkoetter M."/>
            <person name="Nagy L.G."/>
        </authorList>
    </citation>
    <scope>NUCLEOTIDE SEQUENCE [LARGE SCALE GENOMIC DNA]</scope>
    <source>
        <strain evidence="17">Ar21-2</strain>
    </source>
</reference>
<dbReference type="InterPro" id="IPR017972">
    <property type="entry name" value="Cyt_P450_CS"/>
</dbReference>
<comment type="pathway">
    <text evidence="3">Secondary metabolite biosynthesis; terpenoid biosynthesis.</text>
</comment>
<dbReference type="Pfam" id="PF00067">
    <property type="entry name" value="p450"/>
    <property type="match status" value="1"/>
</dbReference>
<evidence type="ECO:0000256" key="1">
    <source>
        <dbReference type="ARBA" id="ARBA00001971"/>
    </source>
</evidence>
<comment type="subcellular location">
    <subcellularLocation>
        <location evidence="2">Membrane</location>
    </subcellularLocation>
</comment>
<dbReference type="EMBL" id="KZ293683">
    <property type="protein sequence ID" value="PBK86527.1"/>
    <property type="molecule type" value="Genomic_DNA"/>
</dbReference>
<dbReference type="Gene3D" id="1.10.630.10">
    <property type="entry name" value="Cytochrome P450"/>
    <property type="match status" value="2"/>
</dbReference>